<organism evidence="4">
    <name type="scientific">Oikopleura dioica</name>
    <name type="common">Tunicate</name>
    <dbReference type="NCBI Taxonomy" id="34765"/>
    <lineage>
        <taxon>Eukaryota</taxon>
        <taxon>Metazoa</taxon>
        <taxon>Chordata</taxon>
        <taxon>Tunicata</taxon>
        <taxon>Appendicularia</taxon>
        <taxon>Copelata</taxon>
        <taxon>Oikopleuridae</taxon>
        <taxon>Oikopleura</taxon>
    </lineage>
</organism>
<protein>
    <submittedName>
        <fullName evidence="4">Uncharacterized protein</fullName>
    </submittedName>
</protein>
<feature type="compositionally biased region" description="Basic and acidic residues" evidence="3">
    <location>
        <begin position="403"/>
        <end position="412"/>
    </location>
</feature>
<dbReference type="GO" id="GO:0005634">
    <property type="term" value="C:nucleus"/>
    <property type="evidence" value="ECO:0007669"/>
    <property type="project" value="UniProtKB-SubCell"/>
</dbReference>
<dbReference type="EMBL" id="FN653033">
    <property type="protein sequence ID" value="CBY08801.1"/>
    <property type="molecule type" value="Genomic_DNA"/>
</dbReference>
<evidence type="ECO:0000256" key="3">
    <source>
        <dbReference type="SAM" id="MobiDB-lite"/>
    </source>
</evidence>
<dbReference type="SUPFAM" id="SSF48452">
    <property type="entry name" value="TPR-like"/>
    <property type="match status" value="1"/>
</dbReference>
<dbReference type="InParanoid" id="E4XBB8"/>
<dbReference type="PANTHER" id="PTHR15502:SF7">
    <property type="entry name" value="CALCINEURIN-BINDING PROTEIN CABIN-1"/>
    <property type="match status" value="1"/>
</dbReference>
<dbReference type="InterPro" id="IPR033053">
    <property type="entry name" value="Hir3/CABIN1"/>
</dbReference>
<evidence type="ECO:0000313" key="4">
    <source>
        <dbReference type="EMBL" id="CBY08801.1"/>
    </source>
</evidence>
<dbReference type="InterPro" id="IPR011990">
    <property type="entry name" value="TPR-like_helical_dom_sf"/>
</dbReference>
<evidence type="ECO:0000256" key="2">
    <source>
        <dbReference type="ARBA" id="ARBA00023242"/>
    </source>
</evidence>
<proteinExistence type="predicted"/>
<name>E4XBB8_OIKDI</name>
<evidence type="ECO:0000313" key="5">
    <source>
        <dbReference type="Proteomes" id="UP000001307"/>
    </source>
</evidence>
<dbReference type="OrthoDB" id="77564at2759"/>
<sequence>MLLEFLSLSKRPTKILNFTREFCLHLTGLTSKQWSTALKNNFVSMWKILESRRKVEILLSDDVRADILEMKPTKIVNLLYDLRGFLLYTELEVDAEMVRRGMRLGPACLSPGNDGKDSLDDSTRLKNQNLARLVRQMFMYPSEMYSDNCTEVRLRLMWLDAKMWVLRNDPKYMLQRLTDIKLYLVKNDEWEVNLPNIKESPVISLAETNRRIQTIQRAEQREEVERLYQDGNYSQVAELLWVTLRLKPRTAEVQPFPQERANQLCLLLKSLSFIAQTDDLGGSWKTWAQGIERAFAEIAARIRVRHSLPDWVNAAGQLCLNLLEEDQENFRSIFEAMSKSEMGRFQRSLATFSAAQMELGPEPAVIRRSLVPVWLIGYHALNSIEQLDISERKISSESCASEETTKKRENVPRHSNKKSVPCCAVPYRGTKISTVPCRAGAVKKFEGIFISGLDDAIDMKQLKFYPELEVPSCVQLLITAHSELGSCNWCTDGNGSLLKFLIPTLSKFRKKLKSDPTQDIKIINLLTSELQQAIYCFVQFPAKKPKSITDHRSTKITLNWANVVLVFDVLFPDELPQFDTVKSNSISSELASFMKKCISLIPDSEFAKMRLSYSKIIKATHEAIPEDSEEDLKSWLNMRSVSSPLENFYYLLADYSMKNNSRDDAIKYYFMDVGFNPQRIDSWAAIALCKAAEIDEKMRSFESKGQFLPLKLIHCAIFCFERALELERNGKILIEFGQMLYWLAGYDLEQSRDYFQKSYALFEEALAVAPEEAWLTHYMLGKLAEKLKRGNECLNHYHHALEWMDEFASYPAKIPSKTNSGTFCHETLEVFYRITAFVTKKYEAREDVLDLKNDILGLLQSPIFTRDGEEKVDATQFRFATNADIVQQCIRNYELILKRYPQHYKSYYRLAKLAYHADNPSLAKKIILVEKNSQNSQKEDSKKAGKFEFNDVGSLFGDRNRHNFFGGIWRIPCEDIDRPAAFSKHLAKCCRLVVLCAEKTHDIVLLATIFSALQKTPDPSKRYLKEIDRELIYKPIISTILSCQDLMIKQQLSSLQARKRLVQFHRITELLQKKIIGSEVFSKLQEFMKKAYGLAQTSDNERAATLESINKYVKAIIAMEKAVAESPNASHDVQDYLKKNRGDQIQTSISKQTPLVPAPELPKPMISQTTDSRVVTVIQPSAVIDLTGGGSSTSPLKPVEPVKIVQAATTVPAMRQQVVNQPSQITPASLAALFSNNSNQQLSDQQKLILAQLRKHLNQN</sequence>
<dbReference type="AlphaFoldDB" id="E4XBB8"/>
<gene>
    <name evidence="4" type="ORF">GSOID_T00005639001</name>
</gene>
<dbReference type="PANTHER" id="PTHR15502">
    <property type="entry name" value="CALCINEURIN-BINDING PROTEIN CABIN 1-RELATED"/>
    <property type="match status" value="1"/>
</dbReference>
<reference evidence="4" key="1">
    <citation type="journal article" date="2010" name="Science">
        <title>Plasticity of animal genome architecture unmasked by rapid evolution of a pelagic tunicate.</title>
        <authorList>
            <person name="Denoeud F."/>
            <person name="Henriet S."/>
            <person name="Mungpakdee S."/>
            <person name="Aury J.M."/>
            <person name="Da Silva C."/>
            <person name="Brinkmann H."/>
            <person name="Mikhaleva J."/>
            <person name="Olsen L.C."/>
            <person name="Jubin C."/>
            <person name="Canestro C."/>
            <person name="Bouquet J.M."/>
            <person name="Danks G."/>
            <person name="Poulain J."/>
            <person name="Campsteijn C."/>
            <person name="Adamski M."/>
            <person name="Cross I."/>
            <person name="Yadetie F."/>
            <person name="Muffato M."/>
            <person name="Louis A."/>
            <person name="Butcher S."/>
            <person name="Tsagkogeorga G."/>
            <person name="Konrad A."/>
            <person name="Singh S."/>
            <person name="Jensen M.F."/>
            <person name="Cong E.H."/>
            <person name="Eikeseth-Otteraa H."/>
            <person name="Noel B."/>
            <person name="Anthouard V."/>
            <person name="Porcel B.M."/>
            <person name="Kachouri-Lafond R."/>
            <person name="Nishino A."/>
            <person name="Ugolini M."/>
            <person name="Chourrout P."/>
            <person name="Nishida H."/>
            <person name="Aasland R."/>
            <person name="Huzurbazar S."/>
            <person name="Westhof E."/>
            <person name="Delsuc F."/>
            <person name="Lehrach H."/>
            <person name="Reinhardt R."/>
            <person name="Weissenbach J."/>
            <person name="Roy S.W."/>
            <person name="Artiguenave F."/>
            <person name="Postlethwait J.H."/>
            <person name="Manak J.R."/>
            <person name="Thompson E.M."/>
            <person name="Jaillon O."/>
            <person name="Du Pasquier L."/>
            <person name="Boudinot P."/>
            <person name="Liberles D.A."/>
            <person name="Volff J.N."/>
            <person name="Philippe H."/>
            <person name="Lenhard B."/>
            <person name="Roest Crollius H."/>
            <person name="Wincker P."/>
            <person name="Chourrout D."/>
        </authorList>
    </citation>
    <scope>NUCLEOTIDE SEQUENCE [LARGE SCALE GENOMIC DNA]</scope>
</reference>
<dbReference type="Gene3D" id="1.25.40.10">
    <property type="entry name" value="Tetratricopeptide repeat domain"/>
    <property type="match status" value="1"/>
</dbReference>
<dbReference type="GO" id="GO:0006325">
    <property type="term" value="P:chromatin organization"/>
    <property type="evidence" value="ECO:0007669"/>
    <property type="project" value="InterPro"/>
</dbReference>
<dbReference type="GO" id="GO:0031491">
    <property type="term" value="F:nucleosome binding"/>
    <property type="evidence" value="ECO:0007669"/>
    <property type="project" value="TreeGrafter"/>
</dbReference>
<feature type="region of interest" description="Disordered" evidence="3">
    <location>
        <begin position="398"/>
        <end position="418"/>
    </location>
</feature>
<keyword evidence="2" id="KW-0539">Nucleus</keyword>
<comment type="subcellular location">
    <subcellularLocation>
        <location evidence="1">Nucleus</location>
    </subcellularLocation>
</comment>
<evidence type="ECO:0000256" key="1">
    <source>
        <dbReference type="ARBA" id="ARBA00004123"/>
    </source>
</evidence>
<accession>E4XBB8</accession>
<keyword evidence="5" id="KW-1185">Reference proteome</keyword>
<dbReference type="Proteomes" id="UP000001307">
    <property type="component" value="Unassembled WGS sequence"/>
</dbReference>